<proteinExistence type="predicted"/>
<keyword evidence="3 6" id="KW-0812">Transmembrane</keyword>
<keyword evidence="5 6" id="KW-0472">Membrane</keyword>
<feature type="transmembrane region" description="Helical" evidence="6">
    <location>
        <begin position="170"/>
        <end position="192"/>
    </location>
</feature>
<dbReference type="PIRSF" id="PIRSF006483">
    <property type="entry name" value="Membrane_protein_YitT"/>
    <property type="match status" value="1"/>
</dbReference>
<feature type="domain" description="DUF2179" evidence="7">
    <location>
        <begin position="216"/>
        <end position="270"/>
    </location>
</feature>
<dbReference type="Pfam" id="PF10035">
    <property type="entry name" value="DUF2179"/>
    <property type="match status" value="1"/>
</dbReference>
<comment type="subcellular location">
    <subcellularLocation>
        <location evidence="1">Cell membrane</location>
        <topology evidence="1">Multi-pass membrane protein</topology>
    </subcellularLocation>
</comment>
<keyword evidence="2" id="KW-1003">Cell membrane</keyword>
<evidence type="ECO:0000256" key="4">
    <source>
        <dbReference type="ARBA" id="ARBA00022989"/>
    </source>
</evidence>
<feature type="transmembrane region" description="Helical" evidence="6">
    <location>
        <begin position="102"/>
        <end position="122"/>
    </location>
</feature>
<sequence>MNKKVVDLLLVSLGSLIAAIGFNTMLLENHIASGGLGGLAVSFQALFGWKPSFFVLIVNIPLLFICYVLLGRATFLKTVYGGTIYPIFIQLTSGLPNLTHTPLLAAVFGGIIVGFGLGLVFLGNSSTGGTGIITQVIHKYSPLPLGTSMVLIDGLVVAVGLAAFNADSVMYSIISLIVISYVVNIMMTGFNASKNLMIISRHHEKIKHYITISADRGVTEIPIHGGFTGKDRFMLMTTISTHEFPKIEKEILAIDETAFIVVMPASHVVGRGFSLTKHYQNEDEDILLPM</sequence>
<feature type="transmembrane region" description="Helical" evidence="6">
    <location>
        <begin position="78"/>
        <end position="96"/>
    </location>
</feature>
<gene>
    <name evidence="8" type="ORF">NCTC12278_01913</name>
</gene>
<accession>A0A2X3Y222</accession>
<dbReference type="InterPro" id="IPR015867">
    <property type="entry name" value="N-reg_PII/ATP_PRibTrfase_C"/>
</dbReference>
<dbReference type="PANTHER" id="PTHR33545">
    <property type="entry name" value="UPF0750 MEMBRANE PROTEIN YITT-RELATED"/>
    <property type="match status" value="1"/>
</dbReference>
<dbReference type="CDD" id="cd16380">
    <property type="entry name" value="YitT_C"/>
    <property type="match status" value="1"/>
</dbReference>
<evidence type="ECO:0000313" key="8">
    <source>
        <dbReference type="EMBL" id="SQF41311.1"/>
    </source>
</evidence>
<evidence type="ECO:0000256" key="6">
    <source>
        <dbReference type="SAM" id="Phobius"/>
    </source>
</evidence>
<dbReference type="RefSeq" id="WP_018030417.1">
    <property type="nucleotide sequence ID" value="NZ_LS483343.1"/>
</dbReference>
<feature type="transmembrane region" description="Helical" evidence="6">
    <location>
        <begin position="143"/>
        <end position="164"/>
    </location>
</feature>
<organism evidence="8 9">
    <name type="scientific">Streptococcus ferus</name>
    <dbReference type="NCBI Taxonomy" id="1345"/>
    <lineage>
        <taxon>Bacteria</taxon>
        <taxon>Bacillati</taxon>
        <taxon>Bacillota</taxon>
        <taxon>Bacilli</taxon>
        <taxon>Lactobacillales</taxon>
        <taxon>Streptococcaceae</taxon>
        <taxon>Streptococcus</taxon>
    </lineage>
</organism>
<dbReference type="AlphaFoldDB" id="A0A2X3Y222"/>
<feature type="transmembrane region" description="Helical" evidence="6">
    <location>
        <begin position="53"/>
        <end position="71"/>
    </location>
</feature>
<reference evidence="8 9" key="1">
    <citation type="submission" date="2018-06" db="EMBL/GenBank/DDBJ databases">
        <authorList>
            <consortium name="Pathogen Informatics"/>
            <person name="Doyle S."/>
        </authorList>
    </citation>
    <scope>NUCLEOTIDE SEQUENCE [LARGE SCALE GENOMIC DNA]</scope>
    <source>
        <strain evidence="8 9">NCTC12278</strain>
    </source>
</reference>
<dbReference type="STRING" id="1123303.GCA_000372425_01092"/>
<dbReference type="InterPro" id="IPR019264">
    <property type="entry name" value="DUF2179"/>
</dbReference>
<dbReference type="KEGG" id="sfer:NCTC12278_01913"/>
<dbReference type="EMBL" id="LS483343">
    <property type="protein sequence ID" value="SQF41311.1"/>
    <property type="molecule type" value="Genomic_DNA"/>
</dbReference>
<dbReference type="PANTHER" id="PTHR33545:SF9">
    <property type="entry name" value="UPF0750 MEMBRANE PROTEIN YITE"/>
    <property type="match status" value="1"/>
</dbReference>
<dbReference type="InterPro" id="IPR003740">
    <property type="entry name" value="YitT"/>
</dbReference>
<evidence type="ECO:0000259" key="7">
    <source>
        <dbReference type="Pfam" id="PF10035"/>
    </source>
</evidence>
<dbReference type="Pfam" id="PF02588">
    <property type="entry name" value="YitT_membrane"/>
    <property type="match status" value="1"/>
</dbReference>
<protein>
    <submittedName>
        <fullName evidence="8">Membrane protein</fullName>
    </submittedName>
</protein>
<name>A0A2X3Y222_9STRE</name>
<keyword evidence="4 6" id="KW-1133">Transmembrane helix</keyword>
<evidence type="ECO:0000256" key="2">
    <source>
        <dbReference type="ARBA" id="ARBA00022475"/>
    </source>
</evidence>
<evidence type="ECO:0000256" key="5">
    <source>
        <dbReference type="ARBA" id="ARBA00023136"/>
    </source>
</evidence>
<evidence type="ECO:0000256" key="3">
    <source>
        <dbReference type="ARBA" id="ARBA00022692"/>
    </source>
</evidence>
<dbReference type="Proteomes" id="UP000249495">
    <property type="component" value="Chromosome 1"/>
</dbReference>
<dbReference type="GO" id="GO:0005886">
    <property type="term" value="C:plasma membrane"/>
    <property type="evidence" value="ECO:0007669"/>
    <property type="project" value="UniProtKB-SubCell"/>
</dbReference>
<keyword evidence="9" id="KW-1185">Reference proteome</keyword>
<evidence type="ECO:0000313" key="9">
    <source>
        <dbReference type="Proteomes" id="UP000249495"/>
    </source>
</evidence>
<dbReference type="Gene3D" id="3.30.70.120">
    <property type="match status" value="1"/>
</dbReference>
<evidence type="ECO:0000256" key="1">
    <source>
        <dbReference type="ARBA" id="ARBA00004651"/>
    </source>
</evidence>
<dbReference type="OrthoDB" id="1758221at2"/>
<dbReference type="InterPro" id="IPR051461">
    <property type="entry name" value="UPF0750_membrane"/>
</dbReference>